<evidence type="ECO:0000313" key="2">
    <source>
        <dbReference type="Proteomes" id="UP001239111"/>
    </source>
</evidence>
<name>A0ACC2NXB6_9HYME</name>
<evidence type="ECO:0000313" key="1">
    <source>
        <dbReference type="EMBL" id="KAJ8675924.1"/>
    </source>
</evidence>
<sequence>MSCRNVLMVRRRLLRDTSNPFMIGDETFRLEYRMYPWMAIELFNGIAHALPNHYAGVPADLQFLSVVGFLASGSYQKSCANDQEHAMSQPTFSKYIHLVIPAVNSLRRRFIRFPRSREERQAVQIGFQECLGFEGVYGAIDCTSIKIFTPSEDEAAYVDRENNHSLNMQIICDTNYRILAIRICNGRTHDQFIWLHSKIRDRLYRLLAENPGERFCFIADEGYTESRVLLIAVRNAINNSPEGEYSEAIRGTRCMVEQTIGMLKGT</sequence>
<accession>A0ACC2NXB6</accession>
<proteinExistence type="predicted"/>
<dbReference type="EMBL" id="CM056742">
    <property type="protein sequence ID" value="KAJ8675924.1"/>
    <property type="molecule type" value="Genomic_DNA"/>
</dbReference>
<comment type="caution">
    <text evidence="1">The sequence shown here is derived from an EMBL/GenBank/DDBJ whole genome shotgun (WGS) entry which is preliminary data.</text>
</comment>
<gene>
    <name evidence="1" type="ORF">QAD02_011710</name>
</gene>
<reference evidence="1" key="1">
    <citation type="submission" date="2023-04" db="EMBL/GenBank/DDBJ databases">
        <title>A chromosome-level genome assembly of the parasitoid wasp Eretmocerus hayati.</title>
        <authorList>
            <person name="Zhong Y."/>
            <person name="Liu S."/>
            <person name="Liu Y."/>
        </authorList>
    </citation>
    <scope>NUCLEOTIDE SEQUENCE</scope>
    <source>
        <strain evidence="1">ZJU_SS_LIU_2023</strain>
    </source>
</reference>
<protein>
    <submittedName>
        <fullName evidence="1">Uncharacterized protein</fullName>
    </submittedName>
</protein>
<organism evidence="1 2">
    <name type="scientific">Eretmocerus hayati</name>
    <dbReference type="NCBI Taxonomy" id="131215"/>
    <lineage>
        <taxon>Eukaryota</taxon>
        <taxon>Metazoa</taxon>
        <taxon>Ecdysozoa</taxon>
        <taxon>Arthropoda</taxon>
        <taxon>Hexapoda</taxon>
        <taxon>Insecta</taxon>
        <taxon>Pterygota</taxon>
        <taxon>Neoptera</taxon>
        <taxon>Endopterygota</taxon>
        <taxon>Hymenoptera</taxon>
        <taxon>Apocrita</taxon>
        <taxon>Proctotrupomorpha</taxon>
        <taxon>Chalcidoidea</taxon>
        <taxon>Aphelinidae</taxon>
        <taxon>Aphelininae</taxon>
        <taxon>Eretmocerus</taxon>
    </lineage>
</organism>
<keyword evidence="2" id="KW-1185">Reference proteome</keyword>
<dbReference type="Proteomes" id="UP001239111">
    <property type="component" value="Chromosome 2"/>
</dbReference>